<protein>
    <recommendedName>
        <fullName evidence="4">Bacterial sugar transferase domain-containing protein</fullName>
    </recommendedName>
</protein>
<proteinExistence type="inferred from homology"/>
<dbReference type="KEGG" id="tso:IZ6_26780"/>
<reference evidence="5 6" key="1">
    <citation type="submission" date="2020-08" db="EMBL/GenBank/DDBJ databases">
        <title>Genome sequence of Rhizobiales bacterium strain IZ6.</title>
        <authorList>
            <person name="Nakai R."/>
            <person name="Naganuma T."/>
        </authorList>
    </citation>
    <scope>NUCLEOTIDE SEQUENCE [LARGE SCALE GENOMIC DNA]</scope>
    <source>
        <strain evidence="5 6">IZ6</strain>
    </source>
</reference>
<accession>A0A6S6QKV2</accession>
<dbReference type="Proteomes" id="UP000515317">
    <property type="component" value="Chromosome"/>
</dbReference>
<dbReference type="GO" id="GO:0089702">
    <property type="term" value="F:undecaprenyl-phosphate glucose phosphotransferase activity"/>
    <property type="evidence" value="ECO:0007669"/>
    <property type="project" value="TreeGrafter"/>
</dbReference>
<dbReference type="PANTHER" id="PTHR30576">
    <property type="entry name" value="COLANIC BIOSYNTHESIS UDP-GLUCOSE LIPID CARRIER TRANSFERASE"/>
    <property type="match status" value="1"/>
</dbReference>
<name>A0A6S6QKV2_9HYPH</name>
<keyword evidence="3" id="KW-0812">Transmembrane</keyword>
<evidence type="ECO:0000256" key="2">
    <source>
        <dbReference type="ARBA" id="ARBA00023169"/>
    </source>
</evidence>
<keyword evidence="6" id="KW-1185">Reference proteome</keyword>
<keyword evidence="3" id="KW-0472">Membrane</keyword>
<dbReference type="InterPro" id="IPR003362">
    <property type="entry name" value="Bact_transf"/>
</dbReference>
<keyword evidence="2" id="KW-0270">Exopolysaccharide synthesis</keyword>
<feature type="domain" description="Bacterial sugar transferase" evidence="4">
    <location>
        <begin position="54"/>
        <end position="237"/>
    </location>
</feature>
<dbReference type="GO" id="GO:0000271">
    <property type="term" value="P:polysaccharide biosynthetic process"/>
    <property type="evidence" value="ECO:0007669"/>
    <property type="project" value="UniProtKB-KW"/>
</dbReference>
<evidence type="ECO:0000256" key="1">
    <source>
        <dbReference type="ARBA" id="ARBA00006464"/>
    </source>
</evidence>
<gene>
    <name evidence="5" type="ORF">IZ6_26780</name>
</gene>
<dbReference type="EMBL" id="AP023361">
    <property type="protein sequence ID" value="BCJ91943.1"/>
    <property type="molecule type" value="Genomic_DNA"/>
</dbReference>
<comment type="similarity">
    <text evidence="1">Belongs to the bacterial sugar transferase family.</text>
</comment>
<dbReference type="Pfam" id="PF02397">
    <property type="entry name" value="Bac_transf"/>
    <property type="match status" value="1"/>
</dbReference>
<evidence type="ECO:0000313" key="6">
    <source>
        <dbReference type="Proteomes" id="UP000515317"/>
    </source>
</evidence>
<dbReference type="GO" id="GO:0009242">
    <property type="term" value="P:colanic acid biosynthetic process"/>
    <property type="evidence" value="ECO:0007669"/>
    <property type="project" value="TreeGrafter"/>
</dbReference>
<sequence length="243" mass="26849">MLMATTETLGSPLAPIFAPSVGSSAKLSAAPRRSAGTYDLLLRSADQANSSLLKRVLDIFGSLALLLFLLPTFALIAIAIKLDSPGPVFFRQERYGRGCKIFRMFKFRSMVCMESTGAFVQASQDDCRITRVGRFLRATSLDELPQLINVLRGEMSVVGPRPHAVAMDDYFAASFPNYMSRYLVRPGLTGLAQISGYRGPTVGLEPIRRRVKCDLAYIRRWSLLSDMKVLVRTPLSLFGPNAF</sequence>
<dbReference type="PANTHER" id="PTHR30576:SF21">
    <property type="entry name" value="UDP-GLUCOSE:UNDECAPRENYL-PHOSPHATE GLUCOSE-1-PHOSPHATE TRANSFERASE"/>
    <property type="match status" value="1"/>
</dbReference>
<evidence type="ECO:0000256" key="3">
    <source>
        <dbReference type="SAM" id="Phobius"/>
    </source>
</evidence>
<dbReference type="AlphaFoldDB" id="A0A6S6QKV2"/>
<organism evidence="5 6">
    <name type="scientific">Terrihabitans soli</name>
    <dbReference type="NCBI Taxonomy" id="708113"/>
    <lineage>
        <taxon>Bacteria</taxon>
        <taxon>Pseudomonadati</taxon>
        <taxon>Pseudomonadota</taxon>
        <taxon>Alphaproteobacteria</taxon>
        <taxon>Hyphomicrobiales</taxon>
        <taxon>Terrihabitans</taxon>
    </lineage>
</organism>
<keyword evidence="3" id="KW-1133">Transmembrane helix</keyword>
<feature type="transmembrane region" description="Helical" evidence="3">
    <location>
        <begin position="59"/>
        <end position="82"/>
    </location>
</feature>
<evidence type="ECO:0000313" key="5">
    <source>
        <dbReference type="EMBL" id="BCJ91943.1"/>
    </source>
</evidence>
<evidence type="ECO:0000259" key="4">
    <source>
        <dbReference type="Pfam" id="PF02397"/>
    </source>
</evidence>